<feature type="transmembrane region" description="Helical" evidence="7">
    <location>
        <begin position="6"/>
        <end position="24"/>
    </location>
</feature>
<feature type="transmembrane region" description="Helical" evidence="7">
    <location>
        <begin position="210"/>
        <end position="233"/>
    </location>
</feature>
<dbReference type="Gene3D" id="1.10.3720.10">
    <property type="entry name" value="MetI-like"/>
    <property type="match status" value="1"/>
</dbReference>
<dbReference type="KEGG" id="bih:BIP78_0180"/>
<keyword evidence="4 7" id="KW-0812">Transmembrane</keyword>
<dbReference type="GO" id="GO:0005886">
    <property type="term" value="C:plasma membrane"/>
    <property type="evidence" value="ECO:0007669"/>
    <property type="project" value="UniProtKB-SubCell"/>
</dbReference>
<evidence type="ECO:0000256" key="2">
    <source>
        <dbReference type="ARBA" id="ARBA00022448"/>
    </source>
</evidence>
<comment type="subcellular location">
    <subcellularLocation>
        <location evidence="1 7">Cell membrane</location>
        <topology evidence="1 7">Multi-pass membrane protein</topology>
    </subcellularLocation>
</comment>
<evidence type="ECO:0000256" key="3">
    <source>
        <dbReference type="ARBA" id="ARBA00022475"/>
    </source>
</evidence>
<evidence type="ECO:0000259" key="8">
    <source>
        <dbReference type="PROSITE" id="PS50928"/>
    </source>
</evidence>
<keyword evidence="2 7" id="KW-0813">Transport</keyword>
<dbReference type="AlphaFoldDB" id="A0A410FSQ1"/>
<keyword evidence="3" id="KW-1003">Cell membrane</keyword>
<dbReference type="Proteomes" id="UP000287233">
    <property type="component" value="Chromosome"/>
</dbReference>
<evidence type="ECO:0000256" key="6">
    <source>
        <dbReference type="ARBA" id="ARBA00023136"/>
    </source>
</evidence>
<evidence type="ECO:0000256" key="4">
    <source>
        <dbReference type="ARBA" id="ARBA00022692"/>
    </source>
</evidence>
<evidence type="ECO:0000256" key="7">
    <source>
        <dbReference type="RuleBase" id="RU363032"/>
    </source>
</evidence>
<feature type="domain" description="ABC transmembrane type-1" evidence="8">
    <location>
        <begin position="61"/>
        <end position="277"/>
    </location>
</feature>
<dbReference type="InterPro" id="IPR050809">
    <property type="entry name" value="UgpAE/MalFG_permease"/>
</dbReference>
<proteinExistence type="inferred from homology"/>
<reference evidence="10" key="1">
    <citation type="submission" date="2018-12" db="EMBL/GenBank/DDBJ databases">
        <title>Complete genome sequence of an uncultured bacterium of the candidate phylum Bipolaricaulota.</title>
        <authorList>
            <person name="Kadnikov V.V."/>
            <person name="Mardanov A.V."/>
            <person name="Beletsky A.V."/>
            <person name="Frank Y.A."/>
            <person name="Karnachuk O.V."/>
            <person name="Ravin N.V."/>
        </authorList>
    </citation>
    <scope>NUCLEOTIDE SEQUENCE [LARGE SCALE GENOMIC DNA]</scope>
</reference>
<dbReference type="GO" id="GO:0055085">
    <property type="term" value="P:transmembrane transport"/>
    <property type="evidence" value="ECO:0007669"/>
    <property type="project" value="InterPro"/>
</dbReference>
<dbReference type="SUPFAM" id="SSF161098">
    <property type="entry name" value="MetI-like"/>
    <property type="match status" value="1"/>
</dbReference>
<evidence type="ECO:0000256" key="5">
    <source>
        <dbReference type="ARBA" id="ARBA00022989"/>
    </source>
</evidence>
<gene>
    <name evidence="9" type="ORF">BIP78_0180</name>
</gene>
<feature type="transmembrane region" description="Helical" evidence="7">
    <location>
        <begin position="65"/>
        <end position="86"/>
    </location>
</feature>
<accession>A0A410FSQ1</accession>
<feature type="transmembrane region" description="Helical" evidence="7">
    <location>
        <begin position="253"/>
        <end position="278"/>
    </location>
</feature>
<comment type="similarity">
    <text evidence="7">Belongs to the binding-protein-dependent transport system permease family.</text>
</comment>
<name>A0A410FSQ1_BIPS1</name>
<dbReference type="SUPFAM" id="SSF160964">
    <property type="entry name" value="MalF N-terminal region-like"/>
    <property type="match status" value="1"/>
</dbReference>
<evidence type="ECO:0000256" key="1">
    <source>
        <dbReference type="ARBA" id="ARBA00004651"/>
    </source>
</evidence>
<evidence type="ECO:0000313" key="10">
    <source>
        <dbReference type="Proteomes" id="UP000287233"/>
    </source>
</evidence>
<dbReference type="PANTHER" id="PTHR43227:SF8">
    <property type="entry name" value="DIACETYLCHITOBIOSE UPTAKE SYSTEM PERMEASE PROTEIN DASB"/>
    <property type="match status" value="1"/>
</dbReference>
<sequence length="288" mass="32421">MNMGRAHWLYLAPALLLLGVFLVYPSAETIRLSFYGPRSDTFVGVQNYVRAFTSRPMLIAFRNNLLWLGVFTLFTVGMGLVLAVLLDRVRYEAVIKSVIFLPMAISYVAAGVIWRFVYAFRPAVAPQIGLLNAIVVGLGGQPVGWLIQRPWVNNIALIVVGVWVWTGFCMVIISAAYKGIPREMQEAARIDGANEWQVFRHVTIPFLKSTLAVVTTTMIVFVLKVFDIVYMMTNGAYDTDVIANRMYNEMFQFSNYGMASAIAVILFLAIVPFLVLNVRRFRVQEAVR</sequence>
<dbReference type="InterPro" id="IPR035906">
    <property type="entry name" value="MetI-like_sf"/>
</dbReference>
<protein>
    <submittedName>
        <fullName evidence="9">ABC alpha-glucoside transporter, inner membrane subunit AglF</fullName>
    </submittedName>
</protein>
<feature type="transmembrane region" description="Helical" evidence="7">
    <location>
        <begin position="98"/>
        <end position="118"/>
    </location>
</feature>
<evidence type="ECO:0000313" key="9">
    <source>
        <dbReference type="EMBL" id="QAA75948.1"/>
    </source>
</evidence>
<keyword evidence="5 7" id="KW-1133">Transmembrane helix</keyword>
<dbReference type="PROSITE" id="PS50928">
    <property type="entry name" value="ABC_TM1"/>
    <property type="match status" value="1"/>
</dbReference>
<feature type="transmembrane region" description="Helical" evidence="7">
    <location>
        <begin position="154"/>
        <end position="177"/>
    </location>
</feature>
<dbReference type="Pfam" id="PF00528">
    <property type="entry name" value="BPD_transp_1"/>
    <property type="match status" value="1"/>
</dbReference>
<organism evidence="9 10">
    <name type="scientific">Bipolaricaulis sibiricus</name>
    <dbReference type="NCBI Taxonomy" id="2501609"/>
    <lineage>
        <taxon>Bacteria</taxon>
        <taxon>Candidatus Bipolaricaulota</taxon>
        <taxon>Candidatus Bipolaricaulia</taxon>
        <taxon>Candidatus Bipolaricaulales</taxon>
        <taxon>Candidatus Bipolaricaulaceae</taxon>
        <taxon>Candidatus Bipolaricaulis</taxon>
    </lineage>
</organism>
<dbReference type="EMBL" id="CP034928">
    <property type="protein sequence ID" value="QAA75948.1"/>
    <property type="molecule type" value="Genomic_DNA"/>
</dbReference>
<dbReference type="CDD" id="cd06261">
    <property type="entry name" value="TM_PBP2"/>
    <property type="match status" value="1"/>
</dbReference>
<dbReference type="InterPro" id="IPR000515">
    <property type="entry name" value="MetI-like"/>
</dbReference>
<dbReference type="PANTHER" id="PTHR43227">
    <property type="entry name" value="BLL4140 PROTEIN"/>
    <property type="match status" value="1"/>
</dbReference>
<keyword evidence="6 7" id="KW-0472">Membrane</keyword>